<dbReference type="Proteomes" id="UP001596958">
    <property type="component" value="Unassembled WGS sequence"/>
</dbReference>
<gene>
    <name evidence="1" type="ORF">ACFQZS_15805</name>
</gene>
<sequence>MGNIVVADNDLNSLSREQLIEEVIKLRDGIRKHRDSTGHELCWHHPDLWALLPEKTEPQIAVPEWPVFLKGCIRYRTSLDEQQPDAPRTAEGFKK</sequence>
<accession>A0ABW2YYR6</accession>
<keyword evidence="2" id="KW-1185">Reference proteome</keyword>
<proteinExistence type="predicted"/>
<name>A0ABW2YYR6_9SPHI</name>
<evidence type="ECO:0000313" key="2">
    <source>
        <dbReference type="Proteomes" id="UP001596958"/>
    </source>
</evidence>
<evidence type="ECO:0000313" key="1">
    <source>
        <dbReference type="EMBL" id="MFD0751616.1"/>
    </source>
</evidence>
<dbReference type="EMBL" id="JBHTHU010000021">
    <property type="protein sequence ID" value="MFD0751616.1"/>
    <property type="molecule type" value="Genomic_DNA"/>
</dbReference>
<organism evidence="1 2">
    <name type="scientific">Mucilaginibacter calamicampi</name>
    <dbReference type="NCBI Taxonomy" id="1302352"/>
    <lineage>
        <taxon>Bacteria</taxon>
        <taxon>Pseudomonadati</taxon>
        <taxon>Bacteroidota</taxon>
        <taxon>Sphingobacteriia</taxon>
        <taxon>Sphingobacteriales</taxon>
        <taxon>Sphingobacteriaceae</taxon>
        <taxon>Mucilaginibacter</taxon>
    </lineage>
</organism>
<reference evidence="2" key="1">
    <citation type="journal article" date="2019" name="Int. J. Syst. Evol. Microbiol.">
        <title>The Global Catalogue of Microorganisms (GCM) 10K type strain sequencing project: providing services to taxonomists for standard genome sequencing and annotation.</title>
        <authorList>
            <consortium name="The Broad Institute Genomics Platform"/>
            <consortium name="The Broad Institute Genome Sequencing Center for Infectious Disease"/>
            <person name="Wu L."/>
            <person name="Ma J."/>
        </authorList>
    </citation>
    <scope>NUCLEOTIDE SEQUENCE [LARGE SCALE GENOMIC DNA]</scope>
    <source>
        <strain evidence="2">CCUG 63418</strain>
    </source>
</reference>
<protein>
    <submittedName>
        <fullName evidence="1">Uncharacterized protein</fullName>
    </submittedName>
</protein>
<comment type="caution">
    <text evidence="1">The sequence shown here is derived from an EMBL/GenBank/DDBJ whole genome shotgun (WGS) entry which is preliminary data.</text>
</comment>
<dbReference type="RefSeq" id="WP_377101902.1">
    <property type="nucleotide sequence ID" value="NZ_JBHTHU010000021.1"/>
</dbReference>